<keyword evidence="7 9" id="KW-0472">Membrane</keyword>
<accession>A0A8K1I0A3</accession>
<proteinExistence type="inferred from homology"/>
<keyword evidence="9" id="KW-0830">Ubiquinone</keyword>
<keyword evidence="4 9" id="KW-0813">Transport</keyword>
<geneLocation type="mitochondrion" evidence="10"/>
<feature type="transmembrane region" description="Helical" evidence="9">
    <location>
        <begin position="54"/>
        <end position="76"/>
    </location>
</feature>
<gene>
    <name evidence="10" type="primary">ND3</name>
</gene>
<evidence type="ECO:0000256" key="4">
    <source>
        <dbReference type="ARBA" id="ARBA00022448"/>
    </source>
</evidence>
<dbReference type="AlphaFoldDB" id="A0A8K1I0A3"/>
<dbReference type="PANTHER" id="PTHR11058">
    <property type="entry name" value="NADH-UBIQUINONE OXIDOREDUCTASE CHAIN 3"/>
    <property type="match status" value="1"/>
</dbReference>
<dbReference type="GO" id="GO:0030964">
    <property type="term" value="C:NADH dehydrogenase complex"/>
    <property type="evidence" value="ECO:0007669"/>
    <property type="project" value="TreeGrafter"/>
</dbReference>
<dbReference type="EMBL" id="MZ748292">
    <property type="protein sequence ID" value="UBS93997.1"/>
    <property type="molecule type" value="Genomic_DNA"/>
</dbReference>
<keyword evidence="9" id="KW-0679">Respiratory chain</keyword>
<protein>
    <recommendedName>
        <fullName evidence="3 9">NADH-ubiquinone oxidoreductase chain 3</fullName>
        <ecNumber evidence="9">7.1.1.2</ecNumber>
    </recommendedName>
</protein>
<feature type="transmembrane region" description="Helical" evidence="9">
    <location>
        <begin position="6"/>
        <end position="24"/>
    </location>
</feature>
<dbReference type="Gene3D" id="1.20.58.1610">
    <property type="entry name" value="NADH:ubiquinone/plastoquinone oxidoreductase, chain 3"/>
    <property type="match status" value="1"/>
</dbReference>
<dbReference type="PANTHER" id="PTHR11058:SF9">
    <property type="entry name" value="NADH-UBIQUINONE OXIDOREDUCTASE CHAIN 3"/>
    <property type="match status" value="1"/>
</dbReference>
<comment type="function">
    <text evidence="9">Core subunit of the mitochondrial membrane respiratory chain NADH dehydrogenase (Complex I) which catalyzes electron transfer from NADH through the respiratory chain, using ubiquinone as an electron acceptor. Essential for the catalytic activity of complex I.</text>
</comment>
<keyword evidence="9" id="KW-0520">NAD</keyword>
<comment type="similarity">
    <text evidence="2 9">Belongs to the complex I subunit 3 family.</text>
</comment>
<comment type="catalytic activity">
    <reaction evidence="8 9">
        <text>a ubiquinone + NADH + 5 H(+)(in) = a ubiquinol + NAD(+) + 4 H(+)(out)</text>
        <dbReference type="Rhea" id="RHEA:29091"/>
        <dbReference type="Rhea" id="RHEA-COMP:9565"/>
        <dbReference type="Rhea" id="RHEA-COMP:9566"/>
        <dbReference type="ChEBI" id="CHEBI:15378"/>
        <dbReference type="ChEBI" id="CHEBI:16389"/>
        <dbReference type="ChEBI" id="CHEBI:17976"/>
        <dbReference type="ChEBI" id="CHEBI:57540"/>
        <dbReference type="ChEBI" id="CHEBI:57945"/>
        <dbReference type="EC" id="7.1.1.2"/>
    </reaction>
</comment>
<keyword evidence="5 9" id="KW-0812">Transmembrane</keyword>
<organism evidence="10">
    <name type="scientific">Iolania perkinsi</name>
    <dbReference type="NCBI Taxonomy" id="2831208"/>
    <lineage>
        <taxon>Eukaryota</taxon>
        <taxon>Metazoa</taxon>
        <taxon>Ecdysozoa</taxon>
        <taxon>Arthropoda</taxon>
        <taxon>Hexapoda</taxon>
        <taxon>Insecta</taxon>
        <taxon>Pterygota</taxon>
        <taxon>Neoptera</taxon>
        <taxon>Paraneoptera</taxon>
        <taxon>Hemiptera</taxon>
        <taxon>Auchenorrhyncha</taxon>
        <taxon>Fulgoroidea</taxon>
        <taxon>Cixiidae</taxon>
        <taxon>Iolania</taxon>
    </lineage>
</organism>
<evidence type="ECO:0000256" key="2">
    <source>
        <dbReference type="ARBA" id="ARBA00008472"/>
    </source>
</evidence>
<name>A0A8K1I0A3_9HEMI</name>
<dbReference type="GO" id="GO:0008137">
    <property type="term" value="F:NADH dehydrogenase (ubiquinone) activity"/>
    <property type="evidence" value="ECO:0007669"/>
    <property type="project" value="UniProtKB-UniRule"/>
</dbReference>
<evidence type="ECO:0000256" key="1">
    <source>
        <dbReference type="ARBA" id="ARBA00004370"/>
    </source>
</evidence>
<evidence type="ECO:0000256" key="7">
    <source>
        <dbReference type="ARBA" id="ARBA00023136"/>
    </source>
</evidence>
<evidence type="ECO:0000256" key="8">
    <source>
        <dbReference type="ARBA" id="ARBA00049551"/>
    </source>
</evidence>
<keyword evidence="6 9" id="KW-1133">Transmembrane helix</keyword>
<keyword evidence="9" id="KW-0249">Electron transport</keyword>
<dbReference type="GO" id="GO:0031966">
    <property type="term" value="C:mitochondrial membrane"/>
    <property type="evidence" value="ECO:0007669"/>
    <property type="project" value="UniProtKB-SubCell"/>
</dbReference>
<reference evidence="10" key="1">
    <citation type="journal article" date="2021" name="Mitochondrial DNA Part B Resour">
        <title>The complete mitochondrial genome and phylogenetic analysis of the Hawaiian planthoppers Iolania perkinsi and Oliarus cf filicicola (Hemiptera: Cixiidae).</title>
        <authorList>
            <person name="Chong R.A."/>
            <person name="Steck M."/>
            <person name="Porter M.L."/>
        </authorList>
    </citation>
    <scope>NUCLEOTIDE SEQUENCE</scope>
    <source>
        <tissue evidence="10">Hind limbs</tissue>
    </source>
</reference>
<keyword evidence="9" id="KW-1278">Translocase</keyword>
<feature type="transmembrane region" description="Helical" evidence="9">
    <location>
        <begin position="88"/>
        <end position="107"/>
    </location>
</feature>
<keyword evidence="9 10" id="KW-0496">Mitochondrion</keyword>
<evidence type="ECO:0000256" key="9">
    <source>
        <dbReference type="RuleBase" id="RU003640"/>
    </source>
</evidence>
<dbReference type="Pfam" id="PF00507">
    <property type="entry name" value="Oxidored_q4"/>
    <property type="match status" value="1"/>
</dbReference>
<comment type="subcellular location">
    <subcellularLocation>
        <location evidence="1">Membrane</location>
    </subcellularLocation>
    <subcellularLocation>
        <location evidence="9">Mitochondrion membrane</location>
        <topology evidence="9">Multi-pass membrane protein</topology>
    </subcellularLocation>
</comment>
<evidence type="ECO:0000256" key="6">
    <source>
        <dbReference type="ARBA" id="ARBA00022989"/>
    </source>
</evidence>
<dbReference type="InterPro" id="IPR038430">
    <property type="entry name" value="NDAH_ubi_oxred_su3_sf"/>
</dbReference>
<sequence>MKIYIFFSLLTMMIMLMSMLIFLMSKKTKMDREKASPFECGFSMMSSARMPFSIHFFLIAMIFLMFDIEITLMLPISYLKKFMNKMEWLKTSMLIIMMVLYGLYHEWMNGMLEWSK</sequence>
<evidence type="ECO:0000256" key="3">
    <source>
        <dbReference type="ARBA" id="ARBA00021007"/>
    </source>
</evidence>
<dbReference type="InterPro" id="IPR000440">
    <property type="entry name" value="NADH_UbQ/plastoQ_OxRdtase_su3"/>
</dbReference>
<evidence type="ECO:0000313" key="10">
    <source>
        <dbReference type="EMBL" id="UBS93997.1"/>
    </source>
</evidence>
<dbReference type="EC" id="7.1.1.2" evidence="9"/>
<evidence type="ECO:0000256" key="5">
    <source>
        <dbReference type="ARBA" id="ARBA00022692"/>
    </source>
</evidence>